<dbReference type="RefSeq" id="WP_147656115.1">
    <property type="nucleotide sequence ID" value="NZ_BMFM01000001.1"/>
</dbReference>
<feature type="region of interest" description="Disordered" evidence="1">
    <location>
        <begin position="57"/>
        <end position="87"/>
    </location>
</feature>
<feature type="region of interest" description="Disordered" evidence="1">
    <location>
        <begin position="145"/>
        <end position="168"/>
    </location>
</feature>
<organism evidence="2 3">
    <name type="scientific">Paradevosia tibetensis</name>
    <dbReference type="NCBI Taxonomy" id="1447062"/>
    <lineage>
        <taxon>Bacteria</taxon>
        <taxon>Pseudomonadati</taxon>
        <taxon>Pseudomonadota</taxon>
        <taxon>Alphaproteobacteria</taxon>
        <taxon>Hyphomicrobiales</taxon>
        <taxon>Devosiaceae</taxon>
        <taxon>Paradevosia</taxon>
    </lineage>
</organism>
<evidence type="ECO:0000313" key="3">
    <source>
        <dbReference type="Proteomes" id="UP000321062"/>
    </source>
</evidence>
<evidence type="ECO:0000313" key="2">
    <source>
        <dbReference type="EMBL" id="QEE20759.1"/>
    </source>
</evidence>
<dbReference type="AlphaFoldDB" id="A0A5B9DPU9"/>
<reference evidence="2 3" key="1">
    <citation type="journal article" date="2015" name="Int. J. Syst. Evol. Microbiol.">
        <title>Youhaiella tibetensis gen. nov., sp. nov., isolated from subsurface sediment.</title>
        <authorList>
            <person name="Wang Y.X."/>
            <person name="Huang F.Q."/>
            <person name="Nogi Y."/>
            <person name="Pang S.J."/>
            <person name="Wang P.K."/>
            <person name="Lv J."/>
        </authorList>
    </citation>
    <scope>NUCLEOTIDE SEQUENCE [LARGE SCALE GENOMIC DNA]</scope>
    <source>
        <strain evidence="3">fig4</strain>
    </source>
</reference>
<dbReference type="OrthoDB" id="7189469at2"/>
<dbReference type="KEGG" id="yti:FNA67_11500"/>
<feature type="compositionally biased region" description="Acidic residues" evidence="1">
    <location>
        <begin position="74"/>
        <end position="83"/>
    </location>
</feature>
<dbReference type="Pfam" id="PF10691">
    <property type="entry name" value="DUF2497"/>
    <property type="match status" value="1"/>
</dbReference>
<gene>
    <name evidence="2" type="ORF">FNA67_11500</name>
</gene>
<dbReference type="InterPro" id="IPR019632">
    <property type="entry name" value="DUF2497"/>
</dbReference>
<accession>A0A5B9DPU9</accession>
<dbReference type="EMBL" id="CP041690">
    <property type="protein sequence ID" value="QEE20759.1"/>
    <property type="molecule type" value="Genomic_DNA"/>
</dbReference>
<name>A0A5B9DPU9_9HYPH</name>
<protein>
    <submittedName>
        <fullName evidence="2">DUF2497 domain-containing protein</fullName>
    </submittedName>
</protein>
<keyword evidence="3" id="KW-1185">Reference proteome</keyword>
<sequence length="286" mass="30492">MNKPAPKEPSMDEILSSIRQIIADDDAAVTTRRPAFQAVNSEGPMTAKPAAVTEEVAPTPLRAPAEPISFDIPGDADEEDESEPLTLSAAQILGEMGEEPAAEAASAEAEEPDFSVEALLAEVGASEAVPAMPELVDPDDVAFEPEQTETEADAAFVSEAEQADPAATEDFRMEDVMPQSSAALETPAFDIPSFEAPSAPAAAPLPDPTLSADLAKQLLEPTTEAVVRSSFSRLNPLPLGNQGVTVESMMREMLRPMLKEWLDENLPTIVERMVEKEIARVARGVE</sequence>
<dbReference type="Proteomes" id="UP000321062">
    <property type="component" value="Chromosome"/>
</dbReference>
<proteinExistence type="predicted"/>
<evidence type="ECO:0000256" key="1">
    <source>
        <dbReference type="SAM" id="MobiDB-lite"/>
    </source>
</evidence>